<comment type="caution">
    <text evidence="2">The sequence shown here is derived from an EMBL/GenBank/DDBJ whole genome shotgun (WGS) entry which is preliminary data.</text>
</comment>
<gene>
    <name evidence="2" type="ORF">F3Y22_tig00110694pilonHSYRG00022</name>
</gene>
<feature type="region of interest" description="Disordered" evidence="1">
    <location>
        <begin position="233"/>
        <end position="254"/>
    </location>
</feature>
<accession>A0A6A2ZWH6</accession>
<organism evidence="2 3">
    <name type="scientific">Hibiscus syriacus</name>
    <name type="common">Rose of Sharon</name>
    <dbReference type="NCBI Taxonomy" id="106335"/>
    <lineage>
        <taxon>Eukaryota</taxon>
        <taxon>Viridiplantae</taxon>
        <taxon>Streptophyta</taxon>
        <taxon>Embryophyta</taxon>
        <taxon>Tracheophyta</taxon>
        <taxon>Spermatophyta</taxon>
        <taxon>Magnoliopsida</taxon>
        <taxon>eudicotyledons</taxon>
        <taxon>Gunneridae</taxon>
        <taxon>Pentapetalae</taxon>
        <taxon>rosids</taxon>
        <taxon>malvids</taxon>
        <taxon>Malvales</taxon>
        <taxon>Malvaceae</taxon>
        <taxon>Malvoideae</taxon>
        <taxon>Hibiscus</taxon>
    </lineage>
</organism>
<dbReference type="EMBL" id="VEPZ02001077">
    <property type="protein sequence ID" value="KAE8695619.1"/>
    <property type="molecule type" value="Genomic_DNA"/>
</dbReference>
<evidence type="ECO:0000313" key="2">
    <source>
        <dbReference type="EMBL" id="KAE8695619.1"/>
    </source>
</evidence>
<name>A0A6A2ZWH6_HIBSY</name>
<evidence type="ECO:0000256" key="1">
    <source>
        <dbReference type="SAM" id="MobiDB-lite"/>
    </source>
</evidence>
<sequence>MGSDFTYSASLPCSSKKKRVLAMHIVNINAYIEPYGQSYDKSRKLLTQVKNKDCKVDLNRSAGSPPFSTMNSDERNKSLRNLQTSLREEESEDMSIHDSDVESLNFSIQTDLGNNDSKEATSVPSCCDCSSGSCSGSGSEEDKDGCLDNWEDVADALSADENQHDSAINSPAKSETMVESAGAGQQFKDQGIDQSNSEIRQPVYGSLTNCRAWRPDDVSRPRGLPRICRAWRPDDVSCPQSLPRLSKQHDISLK</sequence>
<feature type="region of interest" description="Disordered" evidence="1">
    <location>
        <begin position="57"/>
        <end position="77"/>
    </location>
</feature>
<dbReference type="Proteomes" id="UP000436088">
    <property type="component" value="Unassembled WGS sequence"/>
</dbReference>
<proteinExistence type="predicted"/>
<protein>
    <submittedName>
        <fullName evidence="2">Uncharacterized protein</fullName>
    </submittedName>
</protein>
<dbReference type="AlphaFoldDB" id="A0A6A2ZWH6"/>
<reference evidence="2" key="1">
    <citation type="submission" date="2019-09" db="EMBL/GenBank/DDBJ databases">
        <title>Draft genome information of white flower Hibiscus syriacus.</title>
        <authorList>
            <person name="Kim Y.-M."/>
        </authorList>
    </citation>
    <scope>NUCLEOTIDE SEQUENCE [LARGE SCALE GENOMIC DNA]</scope>
    <source>
        <strain evidence="2">YM2019G1</strain>
    </source>
</reference>
<evidence type="ECO:0000313" key="3">
    <source>
        <dbReference type="Proteomes" id="UP000436088"/>
    </source>
</evidence>
<keyword evidence="3" id="KW-1185">Reference proteome</keyword>